<dbReference type="AlphaFoldDB" id="A0AAV0JQY7"/>
<dbReference type="PANTHER" id="PTHR10983">
    <property type="entry name" value="1-ACYLGLYCEROL-3-PHOSPHATE ACYLTRANSFERASE-RELATED"/>
    <property type="match status" value="1"/>
</dbReference>
<name>A0AAV0JQY7_9ROSI</name>
<evidence type="ECO:0000256" key="7">
    <source>
        <dbReference type="ARBA" id="ARBA00023315"/>
    </source>
</evidence>
<evidence type="ECO:0000256" key="3">
    <source>
        <dbReference type="ARBA" id="ARBA00005189"/>
    </source>
</evidence>
<dbReference type="EC" id="2.3.1.51" evidence="5"/>
<feature type="transmembrane region" description="Helical" evidence="8">
    <location>
        <begin position="336"/>
        <end position="357"/>
    </location>
</feature>
<dbReference type="SUPFAM" id="SSF69593">
    <property type="entry name" value="Glycerol-3-phosphate (1)-acyltransferase"/>
    <property type="match status" value="1"/>
</dbReference>
<proteinExistence type="inferred from homology"/>
<feature type="transmembrane region" description="Helical" evidence="8">
    <location>
        <begin position="6"/>
        <end position="34"/>
    </location>
</feature>
<protein>
    <recommendedName>
        <fullName evidence="5">1-acylglycerol-3-phosphate O-acyltransferase</fullName>
        <ecNumber evidence="5">2.3.1.51</ecNumber>
    </recommendedName>
</protein>
<keyword evidence="7" id="KW-0012">Acyltransferase</keyword>
<dbReference type="GO" id="GO:0003841">
    <property type="term" value="F:1-acylglycerol-3-phosphate O-acyltransferase activity"/>
    <property type="evidence" value="ECO:0007669"/>
    <property type="project" value="UniProtKB-EC"/>
</dbReference>
<feature type="domain" description="Phospholipid/glycerol acyltransferase" evidence="9">
    <location>
        <begin position="86"/>
        <end position="212"/>
    </location>
</feature>
<evidence type="ECO:0000256" key="5">
    <source>
        <dbReference type="ARBA" id="ARBA00013211"/>
    </source>
</evidence>
<dbReference type="Pfam" id="PF16076">
    <property type="entry name" value="Acyltransf_C"/>
    <property type="match status" value="1"/>
</dbReference>
<evidence type="ECO:0000256" key="6">
    <source>
        <dbReference type="ARBA" id="ARBA00022679"/>
    </source>
</evidence>
<comment type="catalytic activity">
    <reaction evidence="1">
        <text>a 1-acyl-sn-glycero-3-phosphate + an acyl-CoA = a 1,2-diacyl-sn-glycero-3-phosphate + CoA</text>
        <dbReference type="Rhea" id="RHEA:19709"/>
        <dbReference type="ChEBI" id="CHEBI:57287"/>
        <dbReference type="ChEBI" id="CHEBI:57970"/>
        <dbReference type="ChEBI" id="CHEBI:58342"/>
        <dbReference type="ChEBI" id="CHEBI:58608"/>
        <dbReference type="EC" id="2.3.1.51"/>
    </reaction>
</comment>
<dbReference type="CDD" id="cd07990">
    <property type="entry name" value="LPLAT_LCLAT1-like"/>
    <property type="match status" value="1"/>
</dbReference>
<comment type="pathway">
    <text evidence="3">Lipid metabolism.</text>
</comment>
<dbReference type="EMBL" id="CAMGYJ010000005">
    <property type="protein sequence ID" value="CAI0412377.1"/>
    <property type="molecule type" value="Genomic_DNA"/>
</dbReference>
<dbReference type="GO" id="GO:0012505">
    <property type="term" value="C:endomembrane system"/>
    <property type="evidence" value="ECO:0007669"/>
    <property type="project" value="TreeGrafter"/>
</dbReference>
<dbReference type="Pfam" id="PF01553">
    <property type="entry name" value="Acyltransferase"/>
    <property type="match status" value="1"/>
</dbReference>
<comment type="pathway">
    <text evidence="2">Phospholipid metabolism; CDP-diacylglycerol biosynthesis; CDP-diacylglycerol from sn-glycerol 3-phosphate: step 2/3.</text>
</comment>
<feature type="transmembrane region" description="Helical" evidence="8">
    <location>
        <begin position="308"/>
        <end position="330"/>
    </location>
</feature>
<dbReference type="InterPro" id="IPR032098">
    <property type="entry name" value="Acyltransf_C"/>
</dbReference>
<evidence type="ECO:0000313" key="11">
    <source>
        <dbReference type="Proteomes" id="UP001154282"/>
    </source>
</evidence>
<keyword evidence="6" id="KW-0808">Transferase</keyword>
<evidence type="ECO:0000259" key="9">
    <source>
        <dbReference type="SMART" id="SM00563"/>
    </source>
</evidence>
<keyword evidence="8" id="KW-0472">Membrane</keyword>
<evidence type="ECO:0000256" key="4">
    <source>
        <dbReference type="ARBA" id="ARBA00008655"/>
    </source>
</evidence>
<comment type="caution">
    <text evidence="10">The sequence shown here is derived from an EMBL/GenBank/DDBJ whole genome shotgun (WGS) entry which is preliminary data.</text>
</comment>
<dbReference type="PANTHER" id="PTHR10983:SF55">
    <property type="entry name" value="1-ACYL-SN-GLYCEROL-3-PHOSPHATE ACYLTRANSFERASE 3"/>
    <property type="match status" value="1"/>
</dbReference>
<evidence type="ECO:0000256" key="1">
    <source>
        <dbReference type="ARBA" id="ARBA00001141"/>
    </source>
</evidence>
<evidence type="ECO:0000256" key="8">
    <source>
        <dbReference type="SAM" id="Phobius"/>
    </source>
</evidence>
<comment type="similarity">
    <text evidence="4">Belongs to the 1-acyl-sn-glycerol-3-phosphate acyltransferase family.</text>
</comment>
<gene>
    <name evidence="10" type="ORF">LITE_LOCUS15523</name>
</gene>
<keyword evidence="8" id="KW-0812">Transmembrane</keyword>
<evidence type="ECO:0000256" key="2">
    <source>
        <dbReference type="ARBA" id="ARBA00004728"/>
    </source>
</evidence>
<evidence type="ECO:0000313" key="10">
    <source>
        <dbReference type="EMBL" id="CAI0412377.1"/>
    </source>
</evidence>
<sequence>MGFPAALAIVLIGIVFFASGLVVNLVQAVTFLFFRPFSKGLYRRINKVVAEMLWLELIWLVDWWANLKVEVYADDETFNLLGKEHAMLLSNHRSDVDWLIGWVLAERSGCLGSSLAIMKRENKWLPVNNRLVNVVFGLCVSDEKLGQGRKHIEGLQSGFERLVDFPMPFWLAVFAEGTRFTQAKLEAAQEFAAAKGLPSPRNVLIPRTKGFVSAVTHLRAFVPAIYDCTVAVPKDQPSPTLLRMFRRQASVINVKIKRHPMHELPETADGISQWCKDLFIAKDAALDKFLVKDTFSERKHDIGRPKKSLCVAIVWSTLLVWAIASLFQWLSHLGSWVVIAILVTLLVIIMIGMHILIQSSESEHSTPARNVTVVCDGVQDRLIQK</sequence>
<keyword evidence="8" id="KW-1133">Transmembrane helix</keyword>
<reference evidence="10" key="1">
    <citation type="submission" date="2022-08" db="EMBL/GenBank/DDBJ databases">
        <authorList>
            <person name="Gutierrez-Valencia J."/>
        </authorList>
    </citation>
    <scope>NUCLEOTIDE SEQUENCE</scope>
</reference>
<dbReference type="SMART" id="SM00563">
    <property type="entry name" value="PlsC"/>
    <property type="match status" value="1"/>
</dbReference>
<dbReference type="InterPro" id="IPR002123">
    <property type="entry name" value="Plipid/glycerol_acylTrfase"/>
</dbReference>
<organism evidence="10 11">
    <name type="scientific">Linum tenue</name>
    <dbReference type="NCBI Taxonomy" id="586396"/>
    <lineage>
        <taxon>Eukaryota</taxon>
        <taxon>Viridiplantae</taxon>
        <taxon>Streptophyta</taxon>
        <taxon>Embryophyta</taxon>
        <taxon>Tracheophyta</taxon>
        <taxon>Spermatophyta</taxon>
        <taxon>Magnoliopsida</taxon>
        <taxon>eudicotyledons</taxon>
        <taxon>Gunneridae</taxon>
        <taxon>Pentapetalae</taxon>
        <taxon>rosids</taxon>
        <taxon>fabids</taxon>
        <taxon>Malpighiales</taxon>
        <taxon>Linaceae</taxon>
        <taxon>Linum</taxon>
    </lineage>
</organism>
<accession>A0AAV0JQY7</accession>
<keyword evidence="11" id="KW-1185">Reference proteome</keyword>
<dbReference type="Proteomes" id="UP001154282">
    <property type="component" value="Unassembled WGS sequence"/>
</dbReference>